<dbReference type="SFLD" id="SFLDS00003">
    <property type="entry name" value="Haloacid_Dehalogenase"/>
    <property type="match status" value="1"/>
</dbReference>
<protein>
    <recommendedName>
        <fullName evidence="10">P-type Zn(2+) transporter</fullName>
        <ecNumber evidence="10">7.2.2.12</ecNumber>
    </recommendedName>
</protein>
<dbReference type="Proteomes" id="UP000005632">
    <property type="component" value="Chromosome"/>
</dbReference>
<keyword evidence="4 12" id="KW-0479">Metal-binding</keyword>
<comment type="subcellular location">
    <subcellularLocation>
        <location evidence="12">Cell membrane</location>
    </subcellularLocation>
    <subcellularLocation>
        <location evidence="1">Membrane</location>
        <topology evidence="1">Multi-pass membrane protein</topology>
    </subcellularLocation>
</comment>
<dbReference type="SUPFAM" id="SSF56784">
    <property type="entry name" value="HAD-like"/>
    <property type="match status" value="1"/>
</dbReference>
<dbReference type="CDD" id="cd07548">
    <property type="entry name" value="P-type_ATPase-Cd_Zn_Co_like"/>
    <property type="match status" value="1"/>
</dbReference>
<dbReference type="InterPro" id="IPR044492">
    <property type="entry name" value="P_typ_ATPase_HD_dom"/>
</dbReference>
<dbReference type="SFLD" id="SFLDF00027">
    <property type="entry name" value="p-type_atpase"/>
    <property type="match status" value="1"/>
</dbReference>
<evidence type="ECO:0000256" key="9">
    <source>
        <dbReference type="ARBA" id="ARBA00023136"/>
    </source>
</evidence>
<comment type="similarity">
    <text evidence="2 12">Belongs to the cation transport ATPase (P-type) (TC 3.A.3) family. Type IB subfamily.</text>
</comment>
<dbReference type="PRINTS" id="PR00941">
    <property type="entry name" value="CDATPASE"/>
</dbReference>
<keyword evidence="7" id="KW-1278">Translocase</keyword>
<dbReference type="Gene3D" id="3.40.1110.10">
    <property type="entry name" value="Calcium-transporting ATPase, cytoplasmic domain N"/>
    <property type="match status" value="1"/>
</dbReference>
<reference evidence="15 16" key="1">
    <citation type="submission" date="2011-11" db="EMBL/GenBank/DDBJ databases">
        <title>Complete sequence of Spirochaeta sp. grapes.</title>
        <authorList>
            <consortium name="US DOE Joint Genome Institute"/>
            <person name="Lucas S."/>
            <person name="Han J."/>
            <person name="Lapidus A."/>
            <person name="Cheng J.-F."/>
            <person name="Goodwin L."/>
            <person name="Pitluck S."/>
            <person name="Peters L."/>
            <person name="Ovchinnikova G."/>
            <person name="Munk A.C."/>
            <person name="Detter J.C."/>
            <person name="Han C."/>
            <person name="Tapia R."/>
            <person name="Land M."/>
            <person name="Hauser L."/>
            <person name="Kyrpides N."/>
            <person name="Ivanova N."/>
            <person name="Pagani I."/>
            <person name="Ritalahtilisa K."/>
            <person name="Loeffler F."/>
            <person name="Woyke T."/>
        </authorList>
    </citation>
    <scope>NUCLEOTIDE SEQUENCE [LARGE SCALE GENOMIC DNA]</scope>
    <source>
        <strain evidence="16">ATCC BAA-1885 / DSM 22778 / Grapes</strain>
    </source>
</reference>
<dbReference type="Gene3D" id="2.70.150.10">
    <property type="entry name" value="Calcium-transporting ATPase, cytoplasmic transduction domain A"/>
    <property type="match status" value="1"/>
</dbReference>
<dbReference type="GO" id="GO:0016463">
    <property type="term" value="F:P-type zinc transporter activity"/>
    <property type="evidence" value="ECO:0007669"/>
    <property type="project" value="UniProtKB-EC"/>
</dbReference>
<dbReference type="STRING" id="158190.SpiGrapes_2803"/>
<dbReference type="InterPro" id="IPR036412">
    <property type="entry name" value="HAD-like_sf"/>
</dbReference>
<dbReference type="Gene3D" id="3.40.50.1000">
    <property type="entry name" value="HAD superfamily/HAD-like"/>
    <property type="match status" value="1"/>
</dbReference>
<dbReference type="GO" id="GO:0005886">
    <property type="term" value="C:plasma membrane"/>
    <property type="evidence" value="ECO:0007669"/>
    <property type="project" value="UniProtKB-SubCell"/>
</dbReference>
<evidence type="ECO:0000256" key="7">
    <source>
        <dbReference type="ARBA" id="ARBA00022967"/>
    </source>
</evidence>
<evidence type="ECO:0000256" key="5">
    <source>
        <dbReference type="ARBA" id="ARBA00022741"/>
    </source>
</evidence>
<gene>
    <name evidence="15" type="ordered locus">SpiGrapes_2803</name>
</gene>
<dbReference type="KEGG" id="sgp:SpiGrapes_2803"/>
<evidence type="ECO:0000256" key="13">
    <source>
        <dbReference type="SAM" id="MobiDB-lite"/>
    </source>
</evidence>
<sequence length="723" mass="77371">MSKKENMKKYRINGLDCAQCANEIESGLRKIEGFEDATVSFGTESIVIPESGLQTAQDVIARIEPDARIVGINVDSHTHTDHGHSHDHNGTSGDDENTGWRVVRMVLALVLTGAGIIFNETLHATQYQVAEYVVLLSAYLLVGGPVLLSAGRNILRGRLFDEMFLMSVATLGAIAIHELPEAVAVMLFYSIGEYIQDLAVGRSRRSISSLMDLRPDSARVISDDGMREVSPDVVEVGAIIEVRPGERIPLDGEVTQGESAVDTSALTGESVPRSVGIGDTVLSGFVNDSGTIRIRVTKPYKESSVSRILELVEDAAARKAPTEKFISKFASVYTPIVVGLAALVAFLPPLFVPGAVLSEWVYRALVVLVISCPCALVISVPLGYFGGIGGASRKGILIKGANYVDALRDVSTVVVDKTGTLTKGVFKVTKTVPRNGFTADDVLRLAASAEAHSTHPIARSIREAYKHNIDMETITDVKEEKGYGVIAHVGGRKVMAGSDRLLHRENIEHGDCDAEGTVVYVVLDKSYVGHLVIADEIKAEAAEAIADLRAAGVQRVVMLTGDNEAVARSVAEVVKVDLWYAGLLPEDKVRIVEQLSKELPKGQRLAFVGDGINDAPVLMRADVGFAMGALGSDAAIEAADVVLMDDKVNGIGSAIRVAKHTRSVVMQNISLALLVKFAFLALGAVGFATMWEAVIADVGVSLLAVLNSTRTLRYSRRIGDGPK</sequence>
<keyword evidence="8 12" id="KW-1133">Transmembrane helix</keyword>
<dbReference type="FunFam" id="2.70.150.10:FF:000002">
    <property type="entry name" value="Copper-transporting ATPase 1, putative"/>
    <property type="match status" value="1"/>
</dbReference>
<dbReference type="Pfam" id="PF00702">
    <property type="entry name" value="Hydrolase"/>
    <property type="match status" value="1"/>
</dbReference>
<dbReference type="Pfam" id="PF00122">
    <property type="entry name" value="E1-E2_ATPase"/>
    <property type="match status" value="1"/>
</dbReference>
<dbReference type="GO" id="GO:0016887">
    <property type="term" value="F:ATP hydrolysis activity"/>
    <property type="evidence" value="ECO:0007669"/>
    <property type="project" value="InterPro"/>
</dbReference>
<dbReference type="PROSITE" id="PS00154">
    <property type="entry name" value="ATPASE_E1_E2"/>
    <property type="match status" value="1"/>
</dbReference>
<dbReference type="InterPro" id="IPR036163">
    <property type="entry name" value="HMA_dom_sf"/>
</dbReference>
<accession>G8QWI3</accession>
<dbReference type="InterPro" id="IPR008250">
    <property type="entry name" value="ATPase_P-typ_transduc_dom_A_sf"/>
</dbReference>
<dbReference type="InterPro" id="IPR018303">
    <property type="entry name" value="ATPase_P-typ_P_site"/>
</dbReference>
<evidence type="ECO:0000256" key="12">
    <source>
        <dbReference type="RuleBase" id="RU362081"/>
    </source>
</evidence>
<name>G8QWI3_SPHPG</name>
<evidence type="ECO:0000256" key="11">
    <source>
        <dbReference type="ARBA" id="ARBA00047308"/>
    </source>
</evidence>
<dbReference type="EMBL" id="CP003155">
    <property type="protein sequence ID" value="AEV30559.1"/>
    <property type="molecule type" value="Genomic_DNA"/>
</dbReference>
<feature type="compositionally biased region" description="Basic and acidic residues" evidence="13">
    <location>
        <begin position="76"/>
        <end position="89"/>
    </location>
</feature>
<dbReference type="GO" id="GO:0046872">
    <property type="term" value="F:metal ion binding"/>
    <property type="evidence" value="ECO:0007669"/>
    <property type="project" value="UniProtKB-KW"/>
</dbReference>
<feature type="transmembrane region" description="Helical" evidence="12">
    <location>
        <begin position="360"/>
        <end position="385"/>
    </location>
</feature>
<dbReference type="SUPFAM" id="SSF55008">
    <property type="entry name" value="HMA, heavy metal-associated domain"/>
    <property type="match status" value="1"/>
</dbReference>
<evidence type="ECO:0000313" key="15">
    <source>
        <dbReference type="EMBL" id="AEV30559.1"/>
    </source>
</evidence>
<evidence type="ECO:0000256" key="8">
    <source>
        <dbReference type="ARBA" id="ARBA00022989"/>
    </source>
</evidence>
<dbReference type="GO" id="GO:0015086">
    <property type="term" value="F:cadmium ion transmembrane transporter activity"/>
    <property type="evidence" value="ECO:0007669"/>
    <property type="project" value="TreeGrafter"/>
</dbReference>
<dbReference type="Gene3D" id="3.30.70.100">
    <property type="match status" value="1"/>
</dbReference>
<evidence type="ECO:0000256" key="6">
    <source>
        <dbReference type="ARBA" id="ARBA00022840"/>
    </source>
</evidence>
<evidence type="ECO:0000313" key="16">
    <source>
        <dbReference type="Proteomes" id="UP000005632"/>
    </source>
</evidence>
<dbReference type="InterPro" id="IPR001757">
    <property type="entry name" value="P_typ_ATPase"/>
</dbReference>
<evidence type="ECO:0000256" key="4">
    <source>
        <dbReference type="ARBA" id="ARBA00022723"/>
    </source>
</evidence>
<dbReference type="InterPro" id="IPR059000">
    <property type="entry name" value="ATPase_P-type_domA"/>
</dbReference>
<dbReference type="eggNOG" id="COG2217">
    <property type="taxonomic scope" value="Bacteria"/>
</dbReference>
<feature type="transmembrane region" description="Helical" evidence="12">
    <location>
        <begin position="329"/>
        <end position="348"/>
    </location>
</feature>
<keyword evidence="9 12" id="KW-0472">Membrane</keyword>
<dbReference type="CDD" id="cd00371">
    <property type="entry name" value="HMA"/>
    <property type="match status" value="1"/>
</dbReference>
<proteinExistence type="inferred from homology"/>
<feature type="transmembrane region" description="Helical" evidence="12">
    <location>
        <begin position="102"/>
        <end position="118"/>
    </location>
</feature>
<organism evidence="15 16">
    <name type="scientific">Sphaerochaeta pleomorpha (strain ATCC BAA-1885 / DSM 22778 / Grapes)</name>
    <dbReference type="NCBI Taxonomy" id="158190"/>
    <lineage>
        <taxon>Bacteria</taxon>
        <taxon>Pseudomonadati</taxon>
        <taxon>Spirochaetota</taxon>
        <taxon>Spirochaetia</taxon>
        <taxon>Spirochaetales</taxon>
        <taxon>Sphaerochaetaceae</taxon>
        <taxon>Sphaerochaeta</taxon>
    </lineage>
</organism>
<comment type="catalytic activity">
    <reaction evidence="11">
        <text>Zn(2+)(in) + ATP + H2O = Zn(2+)(out) + ADP + phosphate + H(+)</text>
        <dbReference type="Rhea" id="RHEA:20621"/>
        <dbReference type="ChEBI" id="CHEBI:15377"/>
        <dbReference type="ChEBI" id="CHEBI:15378"/>
        <dbReference type="ChEBI" id="CHEBI:29105"/>
        <dbReference type="ChEBI" id="CHEBI:30616"/>
        <dbReference type="ChEBI" id="CHEBI:43474"/>
        <dbReference type="ChEBI" id="CHEBI:456216"/>
        <dbReference type="EC" id="7.2.2.12"/>
    </reaction>
</comment>
<dbReference type="PROSITE" id="PS50846">
    <property type="entry name" value="HMA_2"/>
    <property type="match status" value="1"/>
</dbReference>
<dbReference type="InterPro" id="IPR023299">
    <property type="entry name" value="ATPase_P-typ_cyto_dom_N"/>
</dbReference>
<dbReference type="InterPro" id="IPR027256">
    <property type="entry name" value="P-typ_ATPase_IB"/>
</dbReference>
<evidence type="ECO:0000259" key="14">
    <source>
        <dbReference type="PROSITE" id="PS50846"/>
    </source>
</evidence>
<feature type="transmembrane region" description="Helical" evidence="12">
    <location>
        <begin position="669"/>
        <end position="687"/>
    </location>
</feature>
<dbReference type="GO" id="GO:0005524">
    <property type="term" value="F:ATP binding"/>
    <property type="evidence" value="ECO:0007669"/>
    <property type="project" value="UniProtKB-UniRule"/>
</dbReference>
<dbReference type="NCBIfam" id="TIGR01512">
    <property type="entry name" value="ATPase-IB2_Cd"/>
    <property type="match status" value="1"/>
</dbReference>
<keyword evidence="6 12" id="KW-0067">ATP-binding</keyword>
<evidence type="ECO:0000256" key="3">
    <source>
        <dbReference type="ARBA" id="ARBA00022692"/>
    </source>
</evidence>
<evidence type="ECO:0000256" key="1">
    <source>
        <dbReference type="ARBA" id="ARBA00004141"/>
    </source>
</evidence>
<keyword evidence="3 12" id="KW-0812">Transmembrane</keyword>
<dbReference type="InterPro" id="IPR051014">
    <property type="entry name" value="Cation_Transport_ATPase_IB"/>
</dbReference>
<feature type="region of interest" description="Disordered" evidence="13">
    <location>
        <begin position="76"/>
        <end position="95"/>
    </location>
</feature>
<dbReference type="InterPro" id="IPR006121">
    <property type="entry name" value="HMA_dom"/>
</dbReference>
<keyword evidence="12" id="KW-1003">Cell membrane</keyword>
<dbReference type="RefSeq" id="WP_014271398.1">
    <property type="nucleotide sequence ID" value="NC_016633.1"/>
</dbReference>
<dbReference type="SUPFAM" id="SSF81665">
    <property type="entry name" value="Calcium ATPase, transmembrane domain M"/>
    <property type="match status" value="1"/>
</dbReference>
<dbReference type="NCBIfam" id="TIGR01525">
    <property type="entry name" value="ATPase-IB_hvy"/>
    <property type="match status" value="1"/>
</dbReference>
<dbReference type="PRINTS" id="PR00119">
    <property type="entry name" value="CATATPASE"/>
</dbReference>
<dbReference type="EC" id="7.2.2.12" evidence="10"/>
<dbReference type="InterPro" id="IPR023298">
    <property type="entry name" value="ATPase_P-typ_TM_dom_sf"/>
</dbReference>
<keyword evidence="5 12" id="KW-0547">Nucleotide-binding</keyword>
<dbReference type="PANTHER" id="PTHR48085">
    <property type="entry name" value="CADMIUM/ZINC-TRANSPORTING ATPASE HMA2-RELATED"/>
    <property type="match status" value="1"/>
</dbReference>
<feature type="domain" description="HMA" evidence="14">
    <location>
        <begin position="6"/>
        <end position="68"/>
    </location>
</feature>
<evidence type="ECO:0000256" key="2">
    <source>
        <dbReference type="ARBA" id="ARBA00006024"/>
    </source>
</evidence>
<dbReference type="SUPFAM" id="SSF81653">
    <property type="entry name" value="Calcium ATPase, transduction domain A"/>
    <property type="match status" value="1"/>
</dbReference>
<feature type="transmembrane region" description="Helical" evidence="12">
    <location>
        <begin position="130"/>
        <end position="147"/>
    </location>
</feature>
<dbReference type="InterPro" id="IPR023214">
    <property type="entry name" value="HAD_sf"/>
</dbReference>
<dbReference type="NCBIfam" id="TIGR01494">
    <property type="entry name" value="ATPase_P-type"/>
    <property type="match status" value="1"/>
</dbReference>
<dbReference type="HOGENOM" id="CLU_001771_6_2_12"/>
<dbReference type="AlphaFoldDB" id="G8QWI3"/>
<keyword evidence="16" id="KW-1185">Reference proteome</keyword>
<evidence type="ECO:0000256" key="10">
    <source>
        <dbReference type="ARBA" id="ARBA00039097"/>
    </source>
</evidence>
<dbReference type="PANTHER" id="PTHR48085:SF5">
    <property type="entry name" value="CADMIUM_ZINC-TRANSPORTING ATPASE HMA4-RELATED"/>
    <property type="match status" value="1"/>
</dbReference>
<dbReference type="SFLD" id="SFLDG00002">
    <property type="entry name" value="C1.7:_P-type_atpase_like"/>
    <property type="match status" value="1"/>
</dbReference>